<organism evidence="1">
    <name type="scientific">Nothobranchius korthausae</name>
    <dbReference type="NCBI Taxonomy" id="1143690"/>
    <lineage>
        <taxon>Eukaryota</taxon>
        <taxon>Metazoa</taxon>
        <taxon>Chordata</taxon>
        <taxon>Craniata</taxon>
        <taxon>Vertebrata</taxon>
        <taxon>Euteleostomi</taxon>
        <taxon>Actinopterygii</taxon>
        <taxon>Neopterygii</taxon>
        <taxon>Teleostei</taxon>
        <taxon>Neoteleostei</taxon>
        <taxon>Acanthomorphata</taxon>
        <taxon>Ovalentaria</taxon>
        <taxon>Atherinomorphae</taxon>
        <taxon>Cyprinodontiformes</taxon>
        <taxon>Nothobranchiidae</taxon>
        <taxon>Nothobranchius</taxon>
    </lineage>
</organism>
<sequence length="57" mass="6749">MEAFITYSPNFEEKVTQRNSVIRLDLKFWCHNQVLKALADSIYTARPRQLPNKLHLC</sequence>
<dbReference type="AlphaFoldDB" id="A0A1A8H5V8"/>
<proteinExistence type="predicted"/>
<reference evidence="1" key="1">
    <citation type="submission" date="2016-05" db="EMBL/GenBank/DDBJ databases">
        <authorList>
            <person name="Lavstsen T."/>
            <person name="Jespersen J.S."/>
        </authorList>
    </citation>
    <scope>NUCLEOTIDE SEQUENCE</scope>
    <source>
        <tissue evidence="1">Brain</tissue>
    </source>
</reference>
<reference evidence="1" key="2">
    <citation type="submission" date="2016-06" db="EMBL/GenBank/DDBJ databases">
        <title>The genome of a short-lived fish provides insights into sex chromosome evolution and the genetic control of aging.</title>
        <authorList>
            <person name="Reichwald K."/>
            <person name="Felder M."/>
            <person name="Petzold A."/>
            <person name="Koch P."/>
            <person name="Groth M."/>
            <person name="Platzer M."/>
        </authorList>
    </citation>
    <scope>NUCLEOTIDE SEQUENCE</scope>
    <source>
        <tissue evidence="1">Brain</tissue>
    </source>
</reference>
<name>A0A1A8H5V8_9TELE</name>
<feature type="non-terminal residue" evidence="1">
    <location>
        <position position="57"/>
    </location>
</feature>
<evidence type="ECO:0000313" key="1">
    <source>
        <dbReference type="EMBL" id="SBQ78828.1"/>
    </source>
</evidence>
<accession>A0A1A8H5V8</accession>
<protein>
    <submittedName>
        <fullName evidence="1">Uncharacterized protein</fullName>
    </submittedName>
</protein>
<gene>
    <name evidence="1" type="primary">Nfu_g_1_019630</name>
</gene>
<dbReference type="EMBL" id="HAEC01010612">
    <property type="protein sequence ID" value="SBQ78828.1"/>
    <property type="molecule type" value="Transcribed_RNA"/>
</dbReference>